<feature type="domain" description="RING-type" evidence="13">
    <location>
        <begin position="14"/>
        <end position="54"/>
    </location>
</feature>
<dbReference type="GO" id="GO:0061630">
    <property type="term" value="F:ubiquitin protein ligase activity"/>
    <property type="evidence" value="ECO:0007669"/>
    <property type="project" value="UniProtKB-EC"/>
</dbReference>
<evidence type="ECO:0000256" key="8">
    <source>
        <dbReference type="ARBA" id="ARBA00022771"/>
    </source>
</evidence>
<keyword evidence="16" id="KW-1185">Reference proteome</keyword>
<dbReference type="GO" id="GO:0008270">
    <property type="term" value="F:zinc ion binding"/>
    <property type="evidence" value="ECO:0007669"/>
    <property type="project" value="UniProtKB-KW"/>
</dbReference>
<reference evidence="16" key="1">
    <citation type="submission" date="2024-04" db="EMBL/GenBank/DDBJ databases">
        <title>Salinicola lusitanus LLJ914,a marine bacterium isolated from the Okinawa Trough.</title>
        <authorList>
            <person name="Li J."/>
        </authorList>
    </citation>
    <scope>NUCLEOTIDE SEQUENCE [LARGE SCALE GENOMIC DNA]</scope>
</reference>
<evidence type="ECO:0000256" key="3">
    <source>
        <dbReference type="ARBA" id="ARBA00004906"/>
    </source>
</evidence>
<dbReference type="Gene3D" id="4.10.1000.10">
    <property type="entry name" value="Zinc finger, CCCH-type"/>
    <property type="match status" value="1"/>
</dbReference>
<dbReference type="Pfam" id="PF18386">
    <property type="entry name" value="ROQ_II"/>
    <property type="match status" value="1"/>
</dbReference>
<feature type="region of interest" description="Disordered" evidence="12">
    <location>
        <begin position="624"/>
        <end position="685"/>
    </location>
</feature>
<dbReference type="Pfam" id="PF00642">
    <property type="entry name" value="zf-CCCH"/>
    <property type="match status" value="1"/>
</dbReference>
<dbReference type="FunFam" id="1.20.120.1790:FF:000001">
    <property type="entry name" value="roquin-1 isoform X1"/>
    <property type="match status" value="1"/>
</dbReference>
<dbReference type="GO" id="GO:0000932">
    <property type="term" value="C:P-body"/>
    <property type="evidence" value="ECO:0007669"/>
    <property type="project" value="UniProtKB-SubCell"/>
</dbReference>
<dbReference type="FunFam" id="3.30.40.10:FF:000047">
    <property type="entry name" value="Roquin-2 isoform 1"/>
    <property type="match status" value="1"/>
</dbReference>
<dbReference type="PROSITE" id="PS50089">
    <property type="entry name" value="ZF_RING_2"/>
    <property type="match status" value="1"/>
</dbReference>
<evidence type="ECO:0000256" key="2">
    <source>
        <dbReference type="ARBA" id="ARBA00004201"/>
    </source>
</evidence>
<dbReference type="InterPro" id="IPR013083">
    <property type="entry name" value="Znf_RING/FYVE/PHD"/>
</dbReference>
<name>A0AAW0NFR7_9GOBI</name>
<evidence type="ECO:0000259" key="13">
    <source>
        <dbReference type="PROSITE" id="PS50089"/>
    </source>
</evidence>
<dbReference type="GO" id="GO:0010494">
    <property type="term" value="C:cytoplasmic stress granule"/>
    <property type="evidence" value="ECO:0007669"/>
    <property type="project" value="TreeGrafter"/>
</dbReference>
<dbReference type="Pfam" id="PF14634">
    <property type="entry name" value="zf-RING_5"/>
    <property type="match status" value="1"/>
</dbReference>
<keyword evidence="7 11" id="KW-0479">Metal-binding</keyword>
<feature type="domain" description="C3H1-type" evidence="14">
    <location>
        <begin position="401"/>
        <end position="429"/>
    </location>
</feature>
<organism evidence="15 16">
    <name type="scientific">Mugilogobius chulae</name>
    <name type="common">yellowstripe goby</name>
    <dbReference type="NCBI Taxonomy" id="88201"/>
    <lineage>
        <taxon>Eukaryota</taxon>
        <taxon>Metazoa</taxon>
        <taxon>Chordata</taxon>
        <taxon>Craniata</taxon>
        <taxon>Vertebrata</taxon>
        <taxon>Euteleostomi</taxon>
        <taxon>Actinopterygii</taxon>
        <taxon>Neopterygii</taxon>
        <taxon>Teleostei</taxon>
        <taxon>Neoteleostei</taxon>
        <taxon>Acanthomorphata</taxon>
        <taxon>Gobiaria</taxon>
        <taxon>Gobiiformes</taxon>
        <taxon>Gobioidei</taxon>
        <taxon>Gobiidae</taxon>
        <taxon>Gobionellinae</taxon>
        <taxon>Mugilogobius</taxon>
    </lineage>
</organism>
<protein>
    <recommendedName>
        <fullName evidence="4">RING-type E3 ubiquitin transferase</fullName>
        <ecNumber evidence="4">2.3.2.27</ecNumber>
    </recommendedName>
</protein>
<dbReference type="GO" id="GO:0003725">
    <property type="term" value="F:double-stranded RNA binding"/>
    <property type="evidence" value="ECO:0007669"/>
    <property type="project" value="TreeGrafter"/>
</dbReference>
<feature type="compositionally biased region" description="Low complexity" evidence="12">
    <location>
        <begin position="999"/>
        <end position="1016"/>
    </location>
</feature>
<feature type="compositionally biased region" description="Basic residues" evidence="12">
    <location>
        <begin position="776"/>
        <end position="787"/>
    </location>
</feature>
<dbReference type="GO" id="GO:0000209">
    <property type="term" value="P:protein polyubiquitination"/>
    <property type="evidence" value="ECO:0007669"/>
    <property type="project" value="TreeGrafter"/>
</dbReference>
<dbReference type="InterPro" id="IPR001841">
    <property type="entry name" value="Znf_RING"/>
</dbReference>
<keyword evidence="6" id="KW-0808">Transferase</keyword>
<evidence type="ECO:0000256" key="10">
    <source>
        <dbReference type="ARBA" id="ARBA00022884"/>
    </source>
</evidence>
<evidence type="ECO:0000256" key="6">
    <source>
        <dbReference type="ARBA" id="ARBA00022679"/>
    </source>
</evidence>
<dbReference type="GO" id="GO:0035613">
    <property type="term" value="F:RNA stem-loop binding"/>
    <property type="evidence" value="ECO:0007669"/>
    <property type="project" value="TreeGrafter"/>
</dbReference>
<dbReference type="InterPro" id="IPR048575">
    <property type="entry name" value="Roquin_1_2-like_ROQ"/>
</dbReference>
<feature type="compositionally biased region" description="Polar residues" evidence="12">
    <location>
        <begin position="506"/>
        <end position="516"/>
    </location>
</feature>
<feature type="compositionally biased region" description="Basic and acidic residues" evidence="12">
    <location>
        <begin position="979"/>
        <end position="990"/>
    </location>
</feature>
<keyword evidence="8 11" id="KW-0863">Zinc-finger</keyword>
<dbReference type="GO" id="GO:0000288">
    <property type="term" value="P:nuclear-transcribed mRNA catabolic process, deadenylation-dependent decay"/>
    <property type="evidence" value="ECO:0007669"/>
    <property type="project" value="TreeGrafter"/>
</dbReference>
<dbReference type="EC" id="2.3.2.27" evidence="4"/>
<comment type="subcellular location">
    <subcellularLocation>
        <location evidence="2">Cytoplasm</location>
        <location evidence="2">P-body</location>
    </subcellularLocation>
</comment>
<dbReference type="GO" id="GO:0003729">
    <property type="term" value="F:mRNA binding"/>
    <property type="evidence" value="ECO:0007669"/>
    <property type="project" value="TreeGrafter"/>
</dbReference>
<accession>A0AAW0NFR7</accession>
<feature type="zinc finger region" description="C3H1-type" evidence="11">
    <location>
        <begin position="401"/>
        <end position="429"/>
    </location>
</feature>
<dbReference type="InterPro" id="IPR017907">
    <property type="entry name" value="Znf_RING_CS"/>
</dbReference>
<feature type="compositionally biased region" description="Polar residues" evidence="12">
    <location>
        <begin position="523"/>
        <end position="550"/>
    </location>
</feature>
<dbReference type="SMART" id="SM00356">
    <property type="entry name" value="ZnF_C3H1"/>
    <property type="match status" value="1"/>
</dbReference>
<dbReference type="Gene3D" id="3.30.40.10">
    <property type="entry name" value="Zinc/RING finger domain, C3HC4 (zinc finger)"/>
    <property type="match status" value="1"/>
</dbReference>
<feature type="region of interest" description="Disordered" evidence="12">
    <location>
        <begin position="774"/>
        <end position="794"/>
    </location>
</feature>
<keyword evidence="5" id="KW-0963">Cytoplasm</keyword>
<evidence type="ECO:0000256" key="7">
    <source>
        <dbReference type="ARBA" id="ARBA00022723"/>
    </source>
</evidence>
<evidence type="ECO:0000256" key="4">
    <source>
        <dbReference type="ARBA" id="ARBA00012483"/>
    </source>
</evidence>
<dbReference type="SUPFAM" id="SSF57850">
    <property type="entry name" value="RING/U-box"/>
    <property type="match status" value="1"/>
</dbReference>
<dbReference type="PROSITE" id="PS50103">
    <property type="entry name" value="ZF_C3H1"/>
    <property type="match status" value="1"/>
</dbReference>
<comment type="catalytic activity">
    <reaction evidence="1">
        <text>S-ubiquitinyl-[E2 ubiquitin-conjugating enzyme]-L-cysteine + [acceptor protein]-L-lysine = [E2 ubiquitin-conjugating enzyme]-L-cysteine + N(6)-ubiquitinyl-[acceptor protein]-L-lysine.</text>
        <dbReference type="EC" id="2.3.2.27"/>
    </reaction>
</comment>
<feature type="region of interest" description="Disordered" evidence="12">
    <location>
        <begin position="973"/>
        <end position="1025"/>
    </location>
</feature>
<dbReference type="Proteomes" id="UP001460270">
    <property type="component" value="Unassembled WGS sequence"/>
</dbReference>
<keyword evidence="9 11" id="KW-0862">Zinc</keyword>
<evidence type="ECO:0000256" key="1">
    <source>
        <dbReference type="ARBA" id="ARBA00000900"/>
    </source>
</evidence>
<gene>
    <name evidence="15" type="ORF">WMY93_021589</name>
</gene>
<dbReference type="GO" id="GO:0006511">
    <property type="term" value="P:ubiquitin-dependent protein catabolic process"/>
    <property type="evidence" value="ECO:0007669"/>
    <property type="project" value="TreeGrafter"/>
</dbReference>
<dbReference type="Gene3D" id="1.20.120.1790">
    <property type="match status" value="1"/>
</dbReference>
<evidence type="ECO:0000313" key="16">
    <source>
        <dbReference type="Proteomes" id="UP001460270"/>
    </source>
</evidence>
<keyword evidence="10" id="KW-0694">RNA-binding</keyword>
<evidence type="ECO:0000256" key="11">
    <source>
        <dbReference type="PROSITE-ProRule" id="PRU00723"/>
    </source>
</evidence>
<dbReference type="InterPro" id="IPR052249">
    <property type="entry name" value="Roquin_domain"/>
</dbReference>
<comment type="caution">
    <text evidence="15">The sequence shown here is derived from an EMBL/GenBank/DDBJ whole genome shotgun (WGS) entry which is preliminary data.</text>
</comment>
<proteinExistence type="predicted"/>
<dbReference type="AlphaFoldDB" id="A0AAW0NFR7"/>
<evidence type="ECO:0000313" key="15">
    <source>
        <dbReference type="EMBL" id="KAK7896264.1"/>
    </source>
</evidence>
<dbReference type="Pfam" id="PF21206">
    <property type="entry name" value="Roquin_1_2-like_ROQ"/>
    <property type="match status" value="1"/>
</dbReference>
<dbReference type="InterPro" id="IPR036855">
    <property type="entry name" value="Znf_CCCH_sf"/>
</dbReference>
<sequence length="1090" mass="119416">MPVQAAQWTEFLSCPICYNEFDSSGHQPISLGCSHTVCKTCLHKLHRKACPFDQTPISTDIDLLPVNCALLQLVGAQVPDVRPLSLDSAAEVKHYDVCSECVEELALYLKPIAGVKGVASPSVLSRPMQRKLVTLVNCQLVEEEGRVRGVRAGRSLGERTVTELILQHQNPQQLSANLWAAVRARGCQFLGPAMQEDALKLVLLALEDGSALSRKVLVLFVVQKLEARFPQASKTSIGHVVQLLYRASYEDSSLMQLKEEFRTYEALRREHDAQIVHIAMEAGLRISPEQWSSLLYGDLVHKSHMQSIIDKLQSPESFAKSVQELTIVLQRTGDPANLTSLRANLELLANIDHNPDAPPPSWEELESVMLAVKHVVHGLVEFIQNFSKKSHDSPQPQANNKYKTSMCRDLRQQGGCPRGTNCTFAHTQDELEKFRLRNKKSGSLTRSLHLVQGVLGKTFALETSDVSTAAGQGSQAGGDTAGGDMTHPQLLCRGTDVLEDVKRVNPNESSAANGSTELCAATRASSGSTEQKPMSPSRTPVNHSLTSSPLTAAGCADVSSQMSNKHSSFLPRAPHTSQSAASELLYHDVHSPYDAPQFQPASGSFFHSSLHGPHKTCMARFLRSPNVPESSLPPSSGPPPSSFPGDLQPSHPPPPPSSSSSGYTPHPLRERMTHAGFHGHPGQAQYSPLAAAHGVYAPLYDSRRVWRPQLYHREDARSNSLPPEVLHSTVYQPPLRERFNSLDSNYCLGAEHRGDYGRVPLGYEDLFRRKQEQWAHHHHHHHHHHNGSRPPQSSPIFTIDFGTELAEGRGSPCMGCRFRGEETLAHYSPWSCGSLGPCITSFERESVATRQPTPAPSMWADYLQMGAISRASRTGYHTTDPVQATACQSSASTTAINFRDYNSHLDHSDYRWNSRGSNSPSHCSFLDREEDFCGTGEKLQTYQTVYGLDEERLCESDPEPDRDIELELCALDMDDSDQQDVKSQDSESADRASPQSQDTSQLLSPSCSSPLLTSPTEEQLDSDMSLPDKMDIQLLKKMAFRKSVSPGGIVSGGLGVGKLVLRTGPPHLADASSCGCSEIAAPTVVLLNGS</sequence>
<dbReference type="SMART" id="SM00184">
    <property type="entry name" value="RING"/>
    <property type="match status" value="1"/>
</dbReference>
<dbReference type="FunFam" id="4.10.1000.10:FF:000004">
    <property type="entry name" value="roquin-1 isoform X2"/>
    <property type="match status" value="1"/>
</dbReference>
<evidence type="ECO:0000256" key="12">
    <source>
        <dbReference type="SAM" id="MobiDB-lite"/>
    </source>
</evidence>
<dbReference type="PROSITE" id="PS00518">
    <property type="entry name" value="ZF_RING_1"/>
    <property type="match status" value="1"/>
</dbReference>
<evidence type="ECO:0000256" key="5">
    <source>
        <dbReference type="ARBA" id="ARBA00022490"/>
    </source>
</evidence>
<feature type="region of interest" description="Disordered" evidence="12">
    <location>
        <begin position="506"/>
        <end position="550"/>
    </location>
</feature>
<dbReference type="PANTHER" id="PTHR13139">
    <property type="entry name" value="RING FINGER AND CCCH-TYPE ZINC FINGER DOMAIN-CONTAINING PROTEIN"/>
    <property type="match status" value="1"/>
</dbReference>
<dbReference type="SUPFAM" id="SSF90229">
    <property type="entry name" value="CCCH zinc finger"/>
    <property type="match status" value="1"/>
</dbReference>
<dbReference type="InterPro" id="IPR041523">
    <property type="entry name" value="ROQ_II"/>
</dbReference>
<feature type="region of interest" description="Disordered" evidence="12">
    <location>
        <begin position="469"/>
        <end position="489"/>
    </location>
</feature>
<comment type="pathway">
    <text evidence="3">Protein modification; protein ubiquitination.</text>
</comment>
<evidence type="ECO:0000256" key="9">
    <source>
        <dbReference type="ARBA" id="ARBA00022833"/>
    </source>
</evidence>
<dbReference type="PANTHER" id="PTHR13139:SF2">
    <property type="entry name" value="ROQUIN-2"/>
    <property type="match status" value="1"/>
</dbReference>
<dbReference type="InterPro" id="IPR000571">
    <property type="entry name" value="Znf_CCCH"/>
</dbReference>
<evidence type="ECO:0000259" key="14">
    <source>
        <dbReference type="PROSITE" id="PS50103"/>
    </source>
</evidence>
<dbReference type="EMBL" id="JBBPFD010000015">
    <property type="protein sequence ID" value="KAK7896264.1"/>
    <property type="molecule type" value="Genomic_DNA"/>
</dbReference>